<accession>A0A9W8TIU5</accession>
<dbReference type="EMBL" id="JANPWZ010002438">
    <property type="protein sequence ID" value="KAJ3558763.1"/>
    <property type="molecule type" value="Genomic_DNA"/>
</dbReference>
<feature type="region of interest" description="Disordered" evidence="1">
    <location>
        <begin position="67"/>
        <end position="86"/>
    </location>
</feature>
<sequence length="115" mass="13274">MAGAPVSISRDVDMDEVGFMQIAQIRRVRQELGNEREKAETRAGTTCTANRQDKYVPTWSGMQHLSIRRPPQQQQEQPGNGYCTDWFEHWGNERAEALSRPTENPAQQDTRTRER</sequence>
<dbReference type="Proteomes" id="UP001148614">
    <property type="component" value="Unassembled WGS sequence"/>
</dbReference>
<dbReference type="AlphaFoldDB" id="A0A9W8TIU5"/>
<comment type="caution">
    <text evidence="2">The sequence shown here is derived from an EMBL/GenBank/DDBJ whole genome shotgun (WGS) entry which is preliminary data.</text>
</comment>
<proteinExistence type="predicted"/>
<evidence type="ECO:0000313" key="2">
    <source>
        <dbReference type="EMBL" id="KAJ3558763.1"/>
    </source>
</evidence>
<feature type="region of interest" description="Disordered" evidence="1">
    <location>
        <begin position="93"/>
        <end position="115"/>
    </location>
</feature>
<name>A0A9W8TIU5_9PEZI</name>
<evidence type="ECO:0000313" key="3">
    <source>
        <dbReference type="Proteomes" id="UP001148614"/>
    </source>
</evidence>
<protein>
    <submittedName>
        <fullName evidence="2">Uncharacterized protein</fullName>
    </submittedName>
</protein>
<gene>
    <name evidence="2" type="ORF">NPX13_g9647</name>
</gene>
<reference evidence="2" key="1">
    <citation type="submission" date="2022-07" db="EMBL/GenBank/DDBJ databases">
        <title>Genome Sequence of Xylaria arbuscula.</title>
        <authorList>
            <person name="Buettner E."/>
        </authorList>
    </citation>
    <scope>NUCLEOTIDE SEQUENCE</scope>
    <source>
        <strain evidence="2">VT107</strain>
    </source>
</reference>
<keyword evidence="3" id="KW-1185">Reference proteome</keyword>
<evidence type="ECO:0000256" key="1">
    <source>
        <dbReference type="SAM" id="MobiDB-lite"/>
    </source>
</evidence>
<organism evidence="2 3">
    <name type="scientific">Xylaria arbuscula</name>
    <dbReference type="NCBI Taxonomy" id="114810"/>
    <lineage>
        <taxon>Eukaryota</taxon>
        <taxon>Fungi</taxon>
        <taxon>Dikarya</taxon>
        <taxon>Ascomycota</taxon>
        <taxon>Pezizomycotina</taxon>
        <taxon>Sordariomycetes</taxon>
        <taxon>Xylariomycetidae</taxon>
        <taxon>Xylariales</taxon>
        <taxon>Xylariaceae</taxon>
        <taxon>Xylaria</taxon>
    </lineage>
</organism>